<feature type="compositionally biased region" description="Low complexity" evidence="1">
    <location>
        <begin position="379"/>
        <end position="399"/>
    </location>
</feature>
<evidence type="ECO:0000313" key="3">
    <source>
        <dbReference type="Proteomes" id="UP001190700"/>
    </source>
</evidence>
<proteinExistence type="predicted"/>
<feature type="compositionally biased region" description="Acidic residues" evidence="1">
    <location>
        <begin position="289"/>
        <end position="299"/>
    </location>
</feature>
<feature type="compositionally biased region" description="Pro residues" evidence="1">
    <location>
        <begin position="129"/>
        <end position="140"/>
    </location>
</feature>
<protein>
    <submittedName>
        <fullName evidence="2">Uncharacterized protein</fullName>
    </submittedName>
</protein>
<organism evidence="2 3">
    <name type="scientific">Cymbomonas tetramitiformis</name>
    <dbReference type="NCBI Taxonomy" id="36881"/>
    <lineage>
        <taxon>Eukaryota</taxon>
        <taxon>Viridiplantae</taxon>
        <taxon>Chlorophyta</taxon>
        <taxon>Pyramimonadophyceae</taxon>
        <taxon>Pyramimonadales</taxon>
        <taxon>Pyramimonadaceae</taxon>
        <taxon>Cymbomonas</taxon>
    </lineage>
</organism>
<keyword evidence="3" id="KW-1185">Reference proteome</keyword>
<evidence type="ECO:0000256" key="1">
    <source>
        <dbReference type="SAM" id="MobiDB-lite"/>
    </source>
</evidence>
<dbReference type="Proteomes" id="UP001190700">
    <property type="component" value="Unassembled WGS sequence"/>
</dbReference>
<dbReference type="EMBL" id="LGRX02023525">
    <property type="protein sequence ID" value="KAK3254487.1"/>
    <property type="molecule type" value="Genomic_DNA"/>
</dbReference>
<feature type="compositionally biased region" description="Basic and acidic residues" evidence="1">
    <location>
        <begin position="1"/>
        <end position="11"/>
    </location>
</feature>
<feature type="region of interest" description="Disordered" evidence="1">
    <location>
        <begin position="245"/>
        <end position="299"/>
    </location>
</feature>
<name>A0AAE0CIH5_9CHLO</name>
<feature type="region of interest" description="Disordered" evidence="1">
    <location>
        <begin position="321"/>
        <end position="578"/>
    </location>
</feature>
<feature type="region of interest" description="Disordered" evidence="1">
    <location>
        <begin position="1"/>
        <end position="44"/>
    </location>
</feature>
<feature type="compositionally biased region" description="Polar residues" evidence="1">
    <location>
        <begin position="245"/>
        <end position="255"/>
    </location>
</feature>
<feature type="compositionally biased region" description="Acidic residues" evidence="1">
    <location>
        <begin position="436"/>
        <end position="447"/>
    </location>
</feature>
<feature type="compositionally biased region" description="Basic and acidic residues" evidence="1">
    <location>
        <begin position="496"/>
        <end position="507"/>
    </location>
</feature>
<gene>
    <name evidence="2" type="ORF">CYMTET_36299</name>
</gene>
<sequence length="578" mass="60386">MEPSAARKEPEAWNDGMVEPENPASAYLQEPAPLFEGNDPAQENPYMKDWKKLLMTQQRSGSGAAMAAKKEIEAQGSLIFGRAAKVDADPAAMSLPSAGASNLRSRGGGTAESKAIPVEALPIFKPRPVEPPRTLDPPPGSSVSVDKPPRAKGSCLASWILPWRFPGSLIAFLVMLFVLWEEITSVVQDPKAAEFLPKMALETLESTASSVKLTTNAIKSKVAPFVDTSALSSFNLASAVPVENSSSYQPASTAEETAGDEVGSEDGSADEDTAVAVDGAQQAHQSDASEAEAEATADDVADADGVSVADVAAPADDAVEAQAADTELTAEDNEEADKAPQSWTESALDGMPETETYPQQNPSSISSADGGDNADEMPVESVESVESSESGPTVETSGSDSTADVPELTEDAPGVGLEGESNIGMDETGIEKEDSVSLEEEGGDEEDSVTKAALTADKKAKRASSTRAGSRRSGSKTGAPSPPARQRARSTARRAGPREREDAAVERKVRKPKPKSAKDALDDFLEEQGEDFFTLAPEPLPEPPPEVKVKTGGKGGKKSGSSSSKKKKQSAAVDPAEE</sequence>
<evidence type="ECO:0000313" key="2">
    <source>
        <dbReference type="EMBL" id="KAK3254487.1"/>
    </source>
</evidence>
<reference evidence="2 3" key="1">
    <citation type="journal article" date="2015" name="Genome Biol. Evol.">
        <title>Comparative Genomics of a Bacterivorous Green Alga Reveals Evolutionary Causalities and Consequences of Phago-Mixotrophic Mode of Nutrition.</title>
        <authorList>
            <person name="Burns J.A."/>
            <person name="Paasch A."/>
            <person name="Narechania A."/>
            <person name="Kim E."/>
        </authorList>
    </citation>
    <scope>NUCLEOTIDE SEQUENCE [LARGE SCALE GENOMIC DNA]</scope>
    <source>
        <strain evidence="2 3">PLY_AMNH</strain>
    </source>
</reference>
<accession>A0AAE0CIH5</accession>
<feature type="compositionally biased region" description="Polar residues" evidence="1">
    <location>
        <begin position="356"/>
        <end position="367"/>
    </location>
</feature>
<feature type="compositionally biased region" description="Basic residues" evidence="1">
    <location>
        <begin position="459"/>
        <end position="474"/>
    </location>
</feature>
<dbReference type="AlphaFoldDB" id="A0AAE0CIH5"/>
<feature type="region of interest" description="Disordered" evidence="1">
    <location>
        <begin position="125"/>
        <end position="148"/>
    </location>
</feature>
<comment type="caution">
    <text evidence="2">The sequence shown here is derived from an EMBL/GenBank/DDBJ whole genome shotgun (WGS) entry which is preliminary data.</text>
</comment>
<feature type="compositionally biased region" description="Acidic residues" evidence="1">
    <location>
        <begin position="257"/>
        <end position="273"/>
    </location>
</feature>